<evidence type="ECO:0000259" key="7">
    <source>
        <dbReference type="PROSITE" id="PS50850"/>
    </source>
</evidence>
<evidence type="ECO:0000256" key="3">
    <source>
        <dbReference type="ARBA" id="ARBA00022692"/>
    </source>
</evidence>
<dbReference type="Proteomes" id="UP001060368">
    <property type="component" value="Chromosome"/>
</dbReference>
<evidence type="ECO:0000313" key="8">
    <source>
        <dbReference type="EMBL" id="UUX91226.1"/>
    </source>
</evidence>
<feature type="transmembrane region" description="Helical" evidence="6">
    <location>
        <begin position="47"/>
        <end position="67"/>
    </location>
</feature>
<dbReference type="PROSITE" id="PS50850">
    <property type="entry name" value="MFS"/>
    <property type="match status" value="1"/>
</dbReference>
<accession>A0A9E7PLV6</accession>
<evidence type="ECO:0000313" key="9">
    <source>
        <dbReference type="Proteomes" id="UP001060368"/>
    </source>
</evidence>
<feature type="transmembrane region" description="Helical" evidence="6">
    <location>
        <begin position="199"/>
        <end position="218"/>
    </location>
</feature>
<dbReference type="InterPro" id="IPR036259">
    <property type="entry name" value="MFS_trans_sf"/>
</dbReference>
<dbReference type="GO" id="GO:0016020">
    <property type="term" value="C:membrane"/>
    <property type="evidence" value="ECO:0007669"/>
    <property type="project" value="UniProtKB-SubCell"/>
</dbReference>
<feature type="transmembrane region" description="Helical" evidence="6">
    <location>
        <begin position="328"/>
        <end position="347"/>
    </location>
</feature>
<keyword evidence="2" id="KW-0813">Transport</keyword>
<feature type="transmembrane region" description="Helical" evidence="6">
    <location>
        <begin position="391"/>
        <end position="416"/>
    </location>
</feature>
<feature type="transmembrane region" description="Helical" evidence="6">
    <location>
        <begin position="353"/>
        <end position="370"/>
    </location>
</feature>
<organism evidence="8 9">
    <name type="scientific">Methanoplanus endosymbiosus</name>
    <dbReference type="NCBI Taxonomy" id="33865"/>
    <lineage>
        <taxon>Archaea</taxon>
        <taxon>Methanobacteriati</taxon>
        <taxon>Methanobacteriota</taxon>
        <taxon>Stenosarchaea group</taxon>
        <taxon>Methanomicrobia</taxon>
        <taxon>Methanomicrobiales</taxon>
        <taxon>Methanomicrobiaceae</taxon>
        <taxon>Methanoplanus</taxon>
    </lineage>
</organism>
<dbReference type="PANTHER" id="PTHR42718:SF9">
    <property type="entry name" value="MAJOR FACILITATOR SUPERFAMILY MULTIDRUG TRANSPORTER MFSC"/>
    <property type="match status" value="1"/>
</dbReference>
<feature type="transmembrane region" description="Helical" evidence="6">
    <location>
        <begin position="224"/>
        <end position="243"/>
    </location>
</feature>
<dbReference type="FunFam" id="1.20.1250.20:FF:000503">
    <property type="entry name" value="Drug resistance transporter, EmrB/QacA subfamily"/>
    <property type="match status" value="1"/>
</dbReference>
<dbReference type="CDD" id="cd17321">
    <property type="entry name" value="MFS_MMR_MDR_like"/>
    <property type="match status" value="1"/>
</dbReference>
<dbReference type="RefSeq" id="WP_257741378.1">
    <property type="nucleotide sequence ID" value="NZ_CP096115.1"/>
</dbReference>
<feature type="transmembrane region" description="Helical" evidence="6">
    <location>
        <begin position="79"/>
        <end position="98"/>
    </location>
</feature>
<keyword evidence="4 6" id="KW-1133">Transmembrane helix</keyword>
<evidence type="ECO:0000256" key="2">
    <source>
        <dbReference type="ARBA" id="ARBA00022448"/>
    </source>
</evidence>
<dbReference type="Gene3D" id="1.20.1250.20">
    <property type="entry name" value="MFS general substrate transporter like domains"/>
    <property type="match status" value="1"/>
</dbReference>
<dbReference type="InterPro" id="IPR011701">
    <property type="entry name" value="MFS"/>
</dbReference>
<comment type="subcellular location">
    <subcellularLocation>
        <location evidence="1">Membrane</location>
        <topology evidence="1">Multi-pass membrane protein</topology>
    </subcellularLocation>
</comment>
<dbReference type="InterPro" id="IPR020846">
    <property type="entry name" value="MFS_dom"/>
</dbReference>
<dbReference type="Pfam" id="PF07690">
    <property type="entry name" value="MFS_1"/>
    <property type="match status" value="2"/>
</dbReference>
<feature type="transmembrane region" description="Helical" evidence="6">
    <location>
        <begin position="294"/>
        <end position="316"/>
    </location>
</feature>
<dbReference type="PRINTS" id="PR01036">
    <property type="entry name" value="TCRTETB"/>
</dbReference>
<proteinExistence type="predicted"/>
<name>A0A9E7PLV6_9EURY</name>
<reference evidence="8" key="1">
    <citation type="submission" date="2022-04" db="EMBL/GenBank/DDBJ databases">
        <title>Complete genome of Methanoplanus endosymbiosus DSM 3599.</title>
        <authorList>
            <person name="Chen S.-C."/>
            <person name="You Y.-T."/>
            <person name="Zhou Y.-Z."/>
            <person name="Lai M.-C."/>
        </authorList>
    </citation>
    <scope>NUCLEOTIDE SEQUENCE</scope>
    <source>
        <strain evidence="8">DSM 3599</strain>
    </source>
</reference>
<dbReference type="GeneID" id="74307533"/>
<keyword evidence="5 6" id="KW-0472">Membrane</keyword>
<evidence type="ECO:0000256" key="1">
    <source>
        <dbReference type="ARBA" id="ARBA00004141"/>
    </source>
</evidence>
<dbReference type="SUPFAM" id="SSF103473">
    <property type="entry name" value="MFS general substrate transporter"/>
    <property type="match status" value="1"/>
</dbReference>
<dbReference type="EMBL" id="CP096115">
    <property type="protein sequence ID" value="UUX91226.1"/>
    <property type="molecule type" value="Genomic_DNA"/>
</dbReference>
<dbReference type="GO" id="GO:0022857">
    <property type="term" value="F:transmembrane transporter activity"/>
    <property type="evidence" value="ECO:0007669"/>
    <property type="project" value="InterPro"/>
</dbReference>
<feature type="transmembrane region" description="Helical" evidence="6">
    <location>
        <begin position="104"/>
        <end position="129"/>
    </location>
</feature>
<gene>
    <name evidence="8" type="ORF">L6E24_07495</name>
</gene>
<feature type="transmembrane region" description="Helical" evidence="6">
    <location>
        <begin position="263"/>
        <end position="288"/>
    </location>
</feature>
<feature type="transmembrane region" description="Helical" evidence="6">
    <location>
        <begin position="12"/>
        <end position="35"/>
    </location>
</feature>
<feature type="transmembrane region" description="Helical" evidence="6">
    <location>
        <begin position="168"/>
        <end position="187"/>
    </location>
</feature>
<dbReference type="PANTHER" id="PTHR42718">
    <property type="entry name" value="MAJOR FACILITATOR SUPERFAMILY MULTIDRUG TRANSPORTER MFSC"/>
    <property type="match status" value="1"/>
</dbReference>
<dbReference type="AlphaFoldDB" id="A0A9E7PLV6"/>
<feature type="transmembrane region" description="Helical" evidence="6">
    <location>
        <begin position="436"/>
        <end position="454"/>
    </location>
</feature>
<feature type="domain" description="Major facilitator superfamily (MFS) profile" evidence="7">
    <location>
        <begin position="13"/>
        <end position="460"/>
    </location>
</feature>
<keyword evidence="9" id="KW-1185">Reference proteome</keyword>
<evidence type="ECO:0000256" key="4">
    <source>
        <dbReference type="ARBA" id="ARBA00022989"/>
    </source>
</evidence>
<dbReference type="Gene3D" id="1.20.1720.10">
    <property type="entry name" value="Multidrug resistance protein D"/>
    <property type="match status" value="1"/>
</dbReference>
<protein>
    <submittedName>
        <fullName evidence="8">MFS transporter</fullName>
    </submittedName>
</protein>
<dbReference type="KEGG" id="mend:L6E24_07495"/>
<evidence type="ECO:0000256" key="6">
    <source>
        <dbReference type="SAM" id="Phobius"/>
    </source>
</evidence>
<feature type="transmembrane region" description="Helical" evidence="6">
    <location>
        <begin position="136"/>
        <end position="156"/>
    </location>
</feature>
<keyword evidence="3 6" id="KW-0812">Transmembrane</keyword>
<evidence type="ECO:0000256" key="5">
    <source>
        <dbReference type="ARBA" id="ARBA00023136"/>
    </source>
</evidence>
<sequence>MGDKQVGIDRRIILLITSLGSFLTPFMGSSINIAIPEIGSEFLSDAILLSWVPTAYLLASAVMIVPMGRLADMRGRAKIFLAGIIIYTIGSLLSTMVPSIEALIMFRIFQGIGGAMIFGTSVAIITSVFPARKRGWAIGINVAFVYSGLTVGPVVGGLLTEFFGWRSIFYANVIIGLFIIIAGLKYLRIEEITDSEATFDMLGSVLYAATIFFVMLGFQELSETPGIILITAGIISAGIFFMWEKRTKHPVFNITLLTENRVFALSSLAAFINYSATFAIGFLLSIYLQLIRGFSPLSAGLILIAQPLLQVILSPTAGKLSDRVESRIPATIGMAMITAGLLLFTFLSDETPVMIIIANLAFLGIGYALFSSPNTHAVMDSVSERYYGVASGMLGTTRLCGMMASMGISMMVFAIIMQRLPLAEVAPELITESVNLAFMVFVILCAIGTVASYIRNPKKTE</sequence>